<protein>
    <submittedName>
        <fullName evidence="2">Uncharacterized protein</fullName>
    </submittedName>
</protein>
<organism evidence="2 3">
    <name type="scientific">Plasmodium cynomolgi (strain B)</name>
    <dbReference type="NCBI Taxonomy" id="1120755"/>
    <lineage>
        <taxon>Eukaryota</taxon>
        <taxon>Sar</taxon>
        <taxon>Alveolata</taxon>
        <taxon>Apicomplexa</taxon>
        <taxon>Aconoidasida</taxon>
        <taxon>Haemosporida</taxon>
        <taxon>Plasmodiidae</taxon>
        <taxon>Plasmodium</taxon>
        <taxon>Plasmodium (Plasmodium)</taxon>
    </lineage>
</organism>
<accession>K6V002</accession>
<keyword evidence="1" id="KW-0812">Transmembrane</keyword>
<dbReference type="GeneID" id="14696126"/>
<reference evidence="2 3" key="1">
    <citation type="journal article" date="2012" name="Nat. Genet.">
        <title>Plasmodium cynomolgi genome sequences provide insight into Plasmodium vivax and the monkey malaria clade.</title>
        <authorList>
            <person name="Tachibana S."/>
            <person name="Sullivan S.A."/>
            <person name="Kawai S."/>
            <person name="Nakamura S."/>
            <person name="Kim H.R."/>
            <person name="Goto N."/>
            <person name="Arisue N."/>
            <person name="Palacpac N.M.Q."/>
            <person name="Honma H."/>
            <person name="Yagi M."/>
            <person name="Tougan T."/>
            <person name="Katakai Y."/>
            <person name="Kaneko O."/>
            <person name="Mita T."/>
            <person name="Kita K."/>
            <person name="Yasutomi Y."/>
            <person name="Sutton P.L."/>
            <person name="Shakhbatyan R."/>
            <person name="Horii T."/>
            <person name="Yasunaga T."/>
            <person name="Barnwell J.W."/>
            <person name="Escalante A.A."/>
            <person name="Carlton J.M."/>
            <person name="Tanabe K."/>
        </authorList>
    </citation>
    <scope>NUCLEOTIDE SEQUENCE [LARGE SCALE GENOMIC DNA]</scope>
    <source>
        <strain evidence="2 3">B</strain>
    </source>
</reference>
<dbReference type="Gene3D" id="3.40.50.150">
    <property type="entry name" value="Vaccinia Virus protein VP39"/>
    <property type="match status" value="1"/>
</dbReference>
<keyword evidence="1" id="KW-1133">Transmembrane helix</keyword>
<feature type="transmembrane region" description="Helical" evidence="1">
    <location>
        <begin position="6"/>
        <end position="23"/>
    </location>
</feature>
<name>K6V002_PLACD</name>
<keyword evidence="3" id="KW-1185">Reference proteome</keyword>
<dbReference type="RefSeq" id="XP_004227802.1">
    <property type="nucleotide sequence ID" value="XM_004227754.1"/>
</dbReference>
<gene>
    <name evidence="2" type="ORF">PCYB_003330</name>
</gene>
<keyword evidence="1" id="KW-0472">Membrane</keyword>
<proteinExistence type="predicted"/>
<evidence type="ECO:0000313" key="3">
    <source>
        <dbReference type="Proteomes" id="UP000006319"/>
    </source>
</evidence>
<dbReference type="EMBL" id="DF157379">
    <property type="protein sequence ID" value="GAB69584.1"/>
    <property type="molecule type" value="Genomic_DNA"/>
</dbReference>
<evidence type="ECO:0000256" key="1">
    <source>
        <dbReference type="SAM" id="Phobius"/>
    </source>
</evidence>
<sequence length="145" mass="17054">MVLEVGAGSGLASILFFTYANIFRNELMKDQRFGHLDSSRSKVKICNVDWTNENTYPCENKQIVTYDYIIGSDFIYDKKIFPKNRDVSQEFFDELKNGNYDIQLFTPPSYYFISPFLNLSQNLYEAKFSEFTDASNIVMMRFQKY</sequence>
<dbReference type="Proteomes" id="UP000006319">
    <property type="component" value="Unassembled WGS sequence"/>
</dbReference>
<dbReference type="OMA" id="DASNIVM"/>
<dbReference type="OrthoDB" id="194386at2759"/>
<dbReference type="KEGG" id="pcy:PCYB_003330"/>
<dbReference type="InterPro" id="IPR029063">
    <property type="entry name" value="SAM-dependent_MTases_sf"/>
</dbReference>
<dbReference type="AlphaFoldDB" id="K6V002"/>
<dbReference type="PhylomeDB" id="K6V002"/>
<evidence type="ECO:0000313" key="2">
    <source>
        <dbReference type="EMBL" id="GAB69584.1"/>
    </source>
</evidence>
<dbReference type="VEuPathDB" id="PlasmoDB:PCYB_003330"/>